<protein>
    <recommendedName>
        <fullName evidence="4">CENP-V/GFA domain-containing protein</fullName>
    </recommendedName>
</protein>
<dbReference type="PROSITE" id="PS51891">
    <property type="entry name" value="CENP_V_GFA"/>
    <property type="match status" value="1"/>
</dbReference>
<dbReference type="VEuPathDB" id="AmoebaDB:DICPUDRAFT_54069"/>
<evidence type="ECO:0000313" key="5">
    <source>
        <dbReference type="EMBL" id="EGC37343.1"/>
    </source>
</evidence>
<dbReference type="EMBL" id="GL871002">
    <property type="protein sequence ID" value="EGC37343.1"/>
    <property type="molecule type" value="Genomic_DNA"/>
</dbReference>
<evidence type="ECO:0000256" key="2">
    <source>
        <dbReference type="ARBA" id="ARBA00022723"/>
    </source>
</evidence>
<evidence type="ECO:0000256" key="3">
    <source>
        <dbReference type="ARBA" id="ARBA00022833"/>
    </source>
</evidence>
<dbReference type="GO" id="GO:0016846">
    <property type="term" value="F:carbon-sulfur lyase activity"/>
    <property type="evidence" value="ECO:0007669"/>
    <property type="project" value="InterPro"/>
</dbReference>
<dbReference type="STRING" id="5786.F0ZFF4"/>
<dbReference type="RefSeq" id="XP_003286157.1">
    <property type="nucleotide sequence ID" value="XM_003286109.1"/>
</dbReference>
<dbReference type="PANTHER" id="PTHR28620:SF5">
    <property type="entry name" value="GLUTATHIONE-DEPENDENT FORMALDEHYDE-ACTIVATING, GFA FAMILY PROTEIN"/>
    <property type="match status" value="1"/>
</dbReference>
<keyword evidence="2" id="KW-0479">Metal-binding</keyword>
<keyword evidence="3" id="KW-0862">Zinc</keyword>
<dbReference type="Gene3D" id="2.170.150.70">
    <property type="match status" value="1"/>
</dbReference>
<keyword evidence="6" id="KW-1185">Reference proteome</keyword>
<dbReference type="Proteomes" id="UP000001064">
    <property type="component" value="Unassembled WGS sequence"/>
</dbReference>
<accession>F0ZFF4</accession>
<dbReference type="PANTHER" id="PTHR28620">
    <property type="entry name" value="CENTROMERE PROTEIN V"/>
    <property type="match status" value="1"/>
</dbReference>
<dbReference type="OMA" id="MSETSCE"/>
<dbReference type="GO" id="GO:0046872">
    <property type="term" value="F:metal ion binding"/>
    <property type="evidence" value="ECO:0007669"/>
    <property type="project" value="UniProtKB-KW"/>
</dbReference>
<gene>
    <name evidence="5" type="ORF">DICPUDRAFT_54069</name>
</gene>
<reference evidence="6" key="1">
    <citation type="journal article" date="2011" name="Genome Biol.">
        <title>Comparative genomics of the social amoebae Dictyostelium discoideum and Dictyostelium purpureum.</title>
        <authorList>
            <consortium name="US DOE Joint Genome Institute (JGI-PGF)"/>
            <person name="Sucgang R."/>
            <person name="Kuo A."/>
            <person name="Tian X."/>
            <person name="Salerno W."/>
            <person name="Parikh A."/>
            <person name="Feasley C.L."/>
            <person name="Dalin E."/>
            <person name="Tu H."/>
            <person name="Huang E."/>
            <person name="Barry K."/>
            <person name="Lindquist E."/>
            <person name="Shapiro H."/>
            <person name="Bruce D."/>
            <person name="Schmutz J."/>
            <person name="Salamov A."/>
            <person name="Fey P."/>
            <person name="Gaudet P."/>
            <person name="Anjard C."/>
            <person name="Babu M.M."/>
            <person name="Basu S."/>
            <person name="Bushmanova Y."/>
            <person name="van der Wel H."/>
            <person name="Katoh-Kurasawa M."/>
            <person name="Dinh C."/>
            <person name="Coutinho P.M."/>
            <person name="Saito T."/>
            <person name="Elias M."/>
            <person name="Schaap P."/>
            <person name="Kay R.R."/>
            <person name="Henrissat B."/>
            <person name="Eichinger L."/>
            <person name="Rivero F."/>
            <person name="Putnam N.H."/>
            <person name="West C.M."/>
            <person name="Loomis W.F."/>
            <person name="Chisholm R.L."/>
            <person name="Shaulsky G."/>
            <person name="Strassmann J.E."/>
            <person name="Queller D.C."/>
            <person name="Kuspa A."/>
            <person name="Grigoriev I.V."/>
        </authorList>
    </citation>
    <scope>NUCLEOTIDE SEQUENCE [LARGE SCALE GENOMIC DNA]</scope>
    <source>
        <strain evidence="6">QSDP1</strain>
    </source>
</reference>
<evidence type="ECO:0000259" key="4">
    <source>
        <dbReference type="PROSITE" id="PS51891"/>
    </source>
</evidence>
<proteinExistence type="inferred from homology"/>
<dbReference type="SUPFAM" id="SSF51316">
    <property type="entry name" value="Mss4-like"/>
    <property type="match status" value="1"/>
</dbReference>
<dbReference type="InterPro" id="IPR011057">
    <property type="entry name" value="Mss4-like_sf"/>
</dbReference>
<evidence type="ECO:0000313" key="6">
    <source>
        <dbReference type="Proteomes" id="UP000001064"/>
    </source>
</evidence>
<dbReference type="AlphaFoldDB" id="F0ZFF4"/>
<dbReference type="eggNOG" id="ENOG502SC4Y">
    <property type="taxonomic scope" value="Eukaryota"/>
</dbReference>
<dbReference type="InterPro" id="IPR052355">
    <property type="entry name" value="CENP-V-like"/>
</dbReference>
<name>F0ZFF4_DICPU</name>
<dbReference type="OrthoDB" id="2993351at2759"/>
<organism evidence="5 6">
    <name type="scientific">Dictyostelium purpureum</name>
    <name type="common">Slime mold</name>
    <dbReference type="NCBI Taxonomy" id="5786"/>
    <lineage>
        <taxon>Eukaryota</taxon>
        <taxon>Amoebozoa</taxon>
        <taxon>Evosea</taxon>
        <taxon>Eumycetozoa</taxon>
        <taxon>Dictyostelia</taxon>
        <taxon>Dictyosteliales</taxon>
        <taxon>Dictyosteliaceae</taxon>
        <taxon>Dictyostelium</taxon>
    </lineage>
</organism>
<comment type="similarity">
    <text evidence="1">Belongs to the Gfa family.</text>
</comment>
<dbReference type="KEGG" id="dpp:DICPUDRAFT_54069"/>
<feature type="domain" description="CENP-V/GFA" evidence="4">
    <location>
        <begin position="4"/>
        <end position="128"/>
    </location>
</feature>
<dbReference type="InParanoid" id="F0ZFF4"/>
<sequence length="137" mass="16329">MAEYFGSCHCKKIKYRFKIEDIIDNTTTVICNCSYCWQARFWEVRVFDLDSFEIIEGKESLKLYQFGNKETHHYFCGDCGIHTHGLSEINKLGKPFYFINIPTVENLTNKQLSLLKRKYIDGQNELWEEKPEYTNYL</sequence>
<dbReference type="GeneID" id="10500013"/>
<dbReference type="Pfam" id="PF04828">
    <property type="entry name" value="GFA"/>
    <property type="match status" value="1"/>
</dbReference>
<dbReference type="InterPro" id="IPR006913">
    <property type="entry name" value="CENP-V/GFA"/>
</dbReference>
<evidence type="ECO:0000256" key="1">
    <source>
        <dbReference type="ARBA" id="ARBA00005495"/>
    </source>
</evidence>